<dbReference type="GO" id="GO:0009030">
    <property type="term" value="F:thiamine-phosphate kinase activity"/>
    <property type="evidence" value="ECO:0007669"/>
    <property type="project" value="InterPro"/>
</dbReference>
<dbReference type="InterPro" id="IPR006283">
    <property type="entry name" value="ThiL-like"/>
</dbReference>
<reference evidence="2 3" key="1">
    <citation type="submission" date="2019-06" db="EMBL/GenBank/DDBJ databases">
        <title>Sequencing the genomes of 1000 actinobacteria strains.</title>
        <authorList>
            <person name="Klenk H.-P."/>
        </authorList>
    </citation>
    <scope>NUCLEOTIDE SEQUENCE [LARGE SCALE GENOMIC DNA]</scope>
    <source>
        <strain evidence="2 3">DSM 46699</strain>
    </source>
</reference>
<comment type="caution">
    <text evidence="2">The sequence shown here is derived from an EMBL/GenBank/DDBJ whole genome shotgun (WGS) entry which is preliminary data.</text>
</comment>
<dbReference type="EMBL" id="VIWX01000001">
    <property type="protein sequence ID" value="TWG07634.1"/>
    <property type="molecule type" value="Genomic_DNA"/>
</dbReference>
<gene>
    <name evidence="2" type="ORF">FHU35_11251</name>
</gene>
<feature type="domain" description="N-acetyltransferase" evidence="1">
    <location>
        <begin position="34"/>
        <end position="181"/>
    </location>
</feature>
<dbReference type="InterPro" id="IPR023911">
    <property type="entry name" value="MSMEG_0567/sll0787_C"/>
</dbReference>
<keyword evidence="2" id="KW-0808">Transferase</keyword>
<dbReference type="CDD" id="cd04301">
    <property type="entry name" value="NAT_SF"/>
    <property type="match status" value="1"/>
</dbReference>
<accession>A0A561V7Q0</accession>
<dbReference type="InterPro" id="IPR036921">
    <property type="entry name" value="PurM-like_N_sf"/>
</dbReference>
<dbReference type="SUPFAM" id="SSF55729">
    <property type="entry name" value="Acyl-CoA N-acyltransferases (Nat)"/>
    <property type="match status" value="1"/>
</dbReference>
<dbReference type="Pfam" id="PF00586">
    <property type="entry name" value="AIRS"/>
    <property type="match status" value="1"/>
</dbReference>
<evidence type="ECO:0000259" key="1">
    <source>
        <dbReference type="PROSITE" id="PS51186"/>
    </source>
</evidence>
<dbReference type="PANTHER" id="PTHR30270">
    <property type="entry name" value="THIAMINE-MONOPHOSPHATE KINASE"/>
    <property type="match status" value="1"/>
</dbReference>
<dbReference type="InterPro" id="IPR000182">
    <property type="entry name" value="GNAT_dom"/>
</dbReference>
<dbReference type="Gene3D" id="3.40.630.30">
    <property type="match status" value="1"/>
</dbReference>
<evidence type="ECO:0000313" key="2">
    <source>
        <dbReference type="EMBL" id="TWG07634.1"/>
    </source>
</evidence>
<dbReference type="SUPFAM" id="SSF55326">
    <property type="entry name" value="PurM N-terminal domain-like"/>
    <property type="match status" value="1"/>
</dbReference>
<dbReference type="Pfam" id="PF02769">
    <property type="entry name" value="AIRS_C"/>
    <property type="match status" value="1"/>
</dbReference>
<dbReference type="NCBIfam" id="TIGR04050">
    <property type="entry name" value="MSMEG_0567_Cter"/>
    <property type="match status" value="1"/>
</dbReference>
<evidence type="ECO:0000313" key="3">
    <source>
        <dbReference type="Proteomes" id="UP000316184"/>
    </source>
</evidence>
<dbReference type="GO" id="GO:0016747">
    <property type="term" value="F:acyltransferase activity, transferring groups other than amino-acyl groups"/>
    <property type="evidence" value="ECO:0007669"/>
    <property type="project" value="InterPro"/>
</dbReference>
<dbReference type="GO" id="GO:0009228">
    <property type="term" value="P:thiamine biosynthetic process"/>
    <property type="evidence" value="ECO:0007669"/>
    <property type="project" value="InterPro"/>
</dbReference>
<dbReference type="RefSeq" id="WP_246110003.1">
    <property type="nucleotide sequence ID" value="NZ_VIWX01000001.1"/>
</dbReference>
<sequence>MIAYEELLAPGSGQVPDILSLLGDRASLARRPAFRIEPADSTTLPAYQRLRHEVFVREQGLFTGTDRDDRDDDPRTVVLVARSADGDVLGGVRLGPATDGPDLGWWQGGRLAVDGRARGTGGIGAALIRSACAHAETAGVLRFDAAVQVRNEPLFDRLGWRRVREVEAAGEPHVLMRWPVRRIQDLVEGTKAALGPLLATAAGLPKALGGPGFVGDDGAPVPGSDLVAACDAIVPAMVERDPDWAGWCSVLVNINDLAAMGAEPVGLLDALGARNTSHATRLLTGLRRAAEAYGGIPLLGGHTQLGVPASLSVTALGRTTSPVPGGGGRPGHEIRLTADLGGRWRSNYPGRQWDSTSHRRTPELRTMIGSVAAARPAAAKDVSMAGIAGTLGMLAEAGGCGAVLDVARIPRPTGATVADWLTCFPGFAMLTADGAGNTPPPAGPATSAVCGELVPGNGVGLRWPDGDITEAVTSTVTGLGNA</sequence>
<dbReference type="InterPro" id="IPR024035">
    <property type="entry name" value="MSMEG_0567_GNAT"/>
</dbReference>
<dbReference type="AlphaFoldDB" id="A0A561V7Q0"/>
<dbReference type="NCBIfam" id="TIGR04045">
    <property type="entry name" value="MSMEG_0567_GNAT"/>
    <property type="match status" value="1"/>
</dbReference>
<dbReference type="Gene3D" id="3.90.650.10">
    <property type="entry name" value="PurM-like C-terminal domain"/>
    <property type="match status" value="1"/>
</dbReference>
<dbReference type="SUPFAM" id="SSF56042">
    <property type="entry name" value="PurM C-terminal domain-like"/>
    <property type="match status" value="1"/>
</dbReference>
<dbReference type="InterPro" id="IPR036676">
    <property type="entry name" value="PurM-like_C_sf"/>
</dbReference>
<dbReference type="PANTHER" id="PTHR30270:SF0">
    <property type="entry name" value="THIAMINE-MONOPHOSPHATE KINASE"/>
    <property type="match status" value="1"/>
</dbReference>
<dbReference type="Gene3D" id="3.30.1330.10">
    <property type="entry name" value="PurM-like, N-terminal domain"/>
    <property type="match status" value="1"/>
</dbReference>
<name>A0A561V7Q0_9PSEU</name>
<keyword evidence="3" id="KW-1185">Reference proteome</keyword>
<dbReference type="PROSITE" id="PS51186">
    <property type="entry name" value="GNAT"/>
    <property type="match status" value="1"/>
</dbReference>
<dbReference type="InterPro" id="IPR016181">
    <property type="entry name" value="Acyl_CoA_acyltransferase"/>
</dbReference>
<dbReference type="Pfam" id="PF00583">
    <property type="entry name" value="Acetyltransf_1"/>
    <property type="match status" value="1"/>
</dbReference>
<protein>
    <submittedName>
        <fullName evidence="2">Putative N-acetyltransferase (TIGR04045 family)</fullName>
    </submittedName>
</protein>
<dbReference type="InterPro" id="IPR016188">
    <property type="entry name" value="PurM-like_N"/>
</dbReference>
<organism evidence="2 3">
    <name type="scientific">Saccharopolyspora dendranthemae</name>
    <dbReference type="NCBI Taxonomy" id="1181886"/>
    <lineage>
        <taxon>Bacteria</taxon>
        <taxon>Bacillati</taxon>
        <taxon>Actinomycetota</taxon>
        <taxon>Actinomycetes</taxon>
        <taxon>Pseudonocardiales</taxon>
        <taxon>Pseudonocardiaceae</taxon>
        <taxon>Saccharopolyspora</taxon>
    </lineage>
</organism>
<dbReference type="Proteomes" id="UP000316184">
    <property type="component" value="Unassembled WGS sequence"/>
</dbReference>
<dbReference type="InterPro" id="IPR010918">
    <property type="entry name" value="PurM-like_C_dom"/>
</dbReference>
<proteinExistence type="predicted"/>